<dbReference type="InterPro" id="IPR038729">
    <property type="entry name" value="Rad50/SbcC_AAA"/>
</dbReference>
<name>A0A6L3IKH3_9BACT</name>
<protein>
    <submittedName>
        <fullName evidence="2">AAA family ATPase</fullName>
    </submittedName>
</protein>
<dbReference type="Gene3D" id="3.40.50.300">
    <property type="entry name" value="P-loop containing nucleotide triphosphate hydrolases"/>
    <property type="match status" value="1"/>
</dbReference>
<evidence type="ECO:0000313" key="3">
    <source>
        <dbReference type="Proteomes" id="UP000481700"/>
    </source>
</evidence>
<sequence>MTIREIELNNFRIYKGKNKIELFPDGNRNLIIVSGNNGFGKTTFLMSLVWC</sequence>
<dbReference type="InterPro" id="IPR027417">
    <property type="entry name" value="P-loop_NTPase"/>
</dbReference>
<dbReference type="SUPFAM" id="SSF52540">
    <property type="entry name" value="P-loop containing nucleoside triphosphate hydrolases"/>
    <property type="match status" value="1"/>
</dbReference>
<evidence type="ECO:0000313" key="2">
    <source>
        <dbReference type="EMBL" id="KAA5305554.1"/>
    </source>
</evidence>
<dbReference type="GO" id="GO:0016887">
    <property type="term" value="F:ATP hydrolysis activity"/>
    <property type="evidence" value="ECO:0007669"/>
    <property type="project" value="InterPro"/>
</dbReference>
<dbReference type="Pfam" id="PF13476">
    <property type="entry name" value="AAA_23"/>
    <property type="match status" value="1"/>
</dbReference>
<evidence type="ECO:0000259" key="1">
    <source>
        <dbReference type="Pfam" id="PF13476"/>
    </source>
</evidence>
<accession>A0A6L3IKH3</accession>
<reference evidence="2 3" key="1">
    <citation type="journal article" date="2019" name="Nat. Med.">
        <title>A library of human gut bacterial isolates paired with longitudinal multiomics data enables mechanistic microbiome research.</title>
        <authorList>
            <person name="Poyet M."/>
            <person name="Groussin M."/>
            <person name="Gibbons S.M."/>
            <person name="Avila-Pacheco J."/>
            <person name="Jiang X."/>
            <person name="Kearney S.M."/>
            <person name="Perrotta A.R."/>
            <person name="Berdy B."/>
            <person name="Zhao S."/>
            <person name="Lieberman T.D."/>
            <person name="Swanson P.K."/>
            <person name="Smith M."/>
            <person name="Roesemann S."/>
            <person name="Alexander J.E."/>
            <person name="Rich S.A."/>
            <person name="Livny J."/>
            <person name="Vlamakis H."/>
            <person name="Clish C."/>
            <person name="Bullock K."/>
            <person name="Deik A."/>
            <person name="Scott J."/>
            <person name="Pierce K.A."/>
            <person name="Xavier R.J."/>
            <person name="Alm E.J."/>
        </authorList>
    </citation>
    <scope>NUCLEOTIDE SEQUENCE [LARGE SCALE GENOMIC DNA]</scope>
    <source>
        <strain evidence="2 3">BIOML-A25</strain>
    </source>
</reference>
<dbReference type="RefSeq" id="WP_149937680.1">
    <property type="nucleotide sequence ID" value="NZ_VVZV01000231.1"/>
</dbReference>
<dbReference type="GO" id="GO:0006302">
    <property type="term" value="P:double-strand break repair"/>
    <property type="evidence" value="ECO:0007669"/>
    <property type="project" value="InterPro"/>
</dbReference>
<gene>
    <name evidence="2" type="ORF">F2Z07_26250</name>
</gene>
<organism evidence="2 3">
    <name type="scientific">Phocaeicola dorei</name>
    <dbReference type="NCBI Taxonomy" id="357276"/>
    <lineage>
        <taxon>Bacteria</taxon>
        <taxon>Pseudomonadati</taxon>
        <taxon>Bacteroidota</taxon>
        <taxon>Bacteroidia</taxon>
        <taxon>Bacteroidales</taxon>
        <taxon>Bacteroidaceae</taxon>
        <taxon>Phocaeicola</taxon>
    </lineage>
</organism>
<comment type="caution">
    <text evidence="2">The sequence shown here is derived from an EMBL/GenBank/DDBJ whole genome shotgun (WGS) entry which is preliminary data.</text>
</comment>
<proteinExistence type="predicted"/>
<feature type="domain" description="Rad50/SbcC-type AAA" evidence="1">
    <location>
        <begin position="5"/>
        <end position="51"/>
    </location>
</feature>
<feature type="non-terminal residue" evidence="2">
    <location>
        <position position="51"/>
    </location>
</feature>
<dbReference type="Proteomes" id="UP000481700">
    <property type="component" value="Unassembled WGS sequence"/>
</dbReference>
<dbReference type="AlphaFoldDB" id="A0A6L3IKH3"/>
<dbReference type="EMBL" id="VVZV01000231">
    <property type="protein sequence ID" value="KAA5305554.1"/>
    <property type="molecule type" value="Genomic_DNA"/>
</dbReference>